<dbReference type="CDD" id="cd15482">
    <property type="entry name" value="Sialidase_non-viral"/>
    <property type="match status" value="1"/>
</dbReference>
<keyword evidence="3" id="KW-1185">Reference proteome</keyword>
<keyword evidence="1" id="KW-0732">Signal</keyword>
<proteinExistence type="predicted"/>
<reference evidence="2 3" key="1">
    <citation type="submission" date="2015-12" db="EMBL/GenBank/DDBJ databases">
        <authorList>
            <person name="Shamseldin A."/>
            <person name="Moawad H."/>
            <person name="Abd El-Rahim W.M."/>
            <person name="Sadowsky M.J."/>
        </authorList>
    </citation>
    <scope>NUCLEOTIDE SEQUENCE [LARGE SCALE GENOMIC DNA]</scope>
    <source>
        <strain evidence="2 3">WF1</strain>
    </source>
</reference>
<dbReference type="OrthoDB" id="9764969at2"/>
<evidence type="ECO:0000256" key="1">
    <source>
        <dbReference type="SAM" id="SignalP"/>
    </source>
</evidence>
<dbReference type="STRING" id="1420851.AU255_00635"/>
<evidence type="ECO:0000313" key="3">
    <source>
        <dbReference type="Proteomes" id="UP000191980"/>
    </source>
</evidence>
<gene>
    <name evidence="2" type="ORF">AU255_00635</name>
</gene>
<dbReference type="Gene3D" id="2.120.10.10">
    <property type="match status" value="2"/>
</dbReference>
<accession>A0A1V8M4G6</accession>
<protein>
    <recommendedName>
        <fullName evidence="4">Sialidase domain-containing protein</fullName>
    </recommendedName>
</protein>
<dbReference type="EMBL" id="LPUF01000001">
    <property type="protein sequence ID" value="OQK16449.1"/>
    <property type="molecule type" value="Genomic_DNA"/>
</dbReference>
<dbReference type="InterPro" id="IPR036278">
    <property type="entry name" value="Sialidase_sf"/>
</dbReference>
<dbReference type="Proteomes" id="UP000191980">
    <property type="component" value="Unassembled WGS sequence"/>
</dbReference>
<feature type="signal peptide" evidence="1">
    <location>
        <begin position="1"/>
        <end position="18"/>
    </location>
</feature>
<evidence type="ECO:0000313" key="2">
    <source>
        <dbReference type="EMBL" id="OQK16449.1"/>
    </source>
</evidence>
<evidence type="ECO:0008006" key="4">
    <source>
        <dbReference type="Google" id="ProtNLM"/>
    </source>
</evidence>
<dbReference type="AlphaFoldDB" id="A0A1V8M4G6"/>
<dbReference type="SUPFAM" id="SSF50939">
    <property type="entry name" value="Sialidases"/>
    <property type="match status" value="1"/>
</dbReference>
<name>A0A1V8M4G6_9GAMM</name>
<feature type="chain" id="PRO_5010735221" description="Sialidase domain-containing protein" evidence="1">
    <location>
        <begin position="19"/>
        <end position="440"/>
    </location>
</feature>
<sequence>MYNKQTILTVAFCVFALAVVVESTPATPVAARKVPSAKISDASKPIVLATDGANPTVALDVSTGIRYVAWIRQGKNSPEVVVVRSNGERGYADPVVASLDDTDIVSATVNPAQVSVGPKGEVYVLYGRRVPSQYDERGRTIPRLVRSTDGGRSFSAPVDVAAADGVETSAEATHLVITPDGTVIVAWLDYRDAFARAKLPEDQRPEDKRYLNSDDPKVQLRLARSTDGGLSFGPSIMIAASASERSRVALAVGPDGVLYSAWRAKLDQFKGSYDAVRDVLVSASSDGGATWSSPVKVHDDRFKAGDCPEITLGIGVDSKGRLHVAWYTGTSVRPGVYYAVSADQGRHFSKPLALLTAAWVPYADVKLAVDGSDAAWIAFEDHRNEHGERVVMVRIDVQGLLSQPRSWLGHSPDIAAREGAATLVWAGPKGAIQALQADAM</sequence>
<organism evidence="2 3">
    <name type="scientific">Methyloprofundus sedimenti</name>
    <dbReference type="NCBI Taxonomy" id="1420851"/>
    <lineage>
        <taxon>Bacteria</taxon>
        <taxon>Pseudomonadati</taxon>
        <taxon>Pseudomonadota</taxon>
        <taxon>Gammaproteobacteria</taxon>
        <taxon>Methylococcales</taxon>
        <taxon>Methylococcaceae</taxon>
        <taxon>Methyloprofundus</taxon>
    </lineage>
</organism>
<dbReference type="RefSeq" id="WP_080521075.1">
    <property type="nucleotide sequence ID" value="NZ_LPUF01000001.1"/>
</dbReference>
<comment type="caution">
    <text evidence="2">The sequence shown here is derived from an EMBL/GenBank/DDBJ whole genome shotgun (WGS) entry which is preliminary data.</text>
</comment>